<sequence>MSLPEEFDENFIILSDSNVFKVDKFQMASRMIRFKKDTSFFNSGFYRLKTKCDNSFVEKFIEAAKTGKCPDITLTNAPFYQQLSIEFEFNSLLQKCNSVILNQPDLLNLILQKLSSFDENNNNNNNQDLTLKSIETAFAFNLTQNNITKLKSLPNSFIYRILSNPQRPISQEEKFLYEFIKSKIDSGDSKAKILLSTVKYSSLNHKDLSYIMDAPNQTKEKPNQNQSQNQIQRQPPQSKPSSQISNSKSVAEKTETEKTSNQRPSSQMHKQKNMRAPDAARASSTNLQSDGFQPVYIPENSEIKQIERRVIEIINKRRSHEFPLTINREASSKMQAHYGSLEQFQEPSDVDYLILEDRFVKNIQHLQRFLILEKIENNLYDRVRTEINRAPLDDISNSNLLALTIIKTPDGFYCAILMGNAEIGQDQIDTKPPINQQKANLPLPSSNVSASQPNLSLDLTEMVKSTFYHKNQTNQTAETENMHNIFFSEAYSKQLADYLDQADRNNIKVQASQIQNQIPALKNCTIFIKIIQSKQNFNDSIKVQNKNNNSCIIALAAKQMNNGKYGCIIAYVEEDFSKEQIELTRFIKSICKEKNFDYALYKDLKQFISTPKDITPDVINDTLDPILKAEAKFKSVFITAPKFEEITDKINKKYRMKVVTSAELVVVVAKIENPQCFQAILAFKSRA</sequence>
<comment type="caution">
    <text evidence="2">The sequence shown here is derived from an EMBL/GenBank/DDBJ whole genome shotgun (WGS) entry which is preliminary data.</text>
</comment>
<reference evidence="2 3" key="1">
    <citation type="submission" date="2024-04" db="EMBL/GenBank/DDBJ databases">
        <title>Tritrichomonas musculus Genome.</title>
        <authorList>
            <person name="Alves-Ferreira E."/>
            <person name="Grigg M."/>
            <person name="Lorenzi H."/>
            <person name="Galac M."/>
        </authorList>
    </citation>
    <scope>NUCLEOTIDE SEQUENCE [LARGE SCALE GENOMIC DNA]</scope>
    <source>
        <strain evidence="2 3">EAF2021</strain>
    </source>
</reference>
<keyword evidence="3" id="KW-1185">Reference proteome</keyword>
<evidence type="ECO:0000313" key="2">
    <source>
        <dbReference type="EMBL" id="KAK8899340.1"/>
    </source>
</evidence>
<feature type="compositionally biased region" description="Basic and acidic residues" evidence="1">
    <location>
        <begin position="250"/>
        <end position="260"/>
    </location>
</feature>
<name>A0ABR2L7J8_9EUKA</name>
<evidence type="ECO:0000313" key="3">
    <source>
        <dbReference type="Proteomes" id="UP001470230"/>
    </source>
</evidence>
<gene>
    <name evidence="2" type="ORF">M9Y10_001654</name>
</gene>
<evidence type="ECO:0000256" key="1">
    <source>
        <dbReference type="SAM" id="MobiDB-lite"/>
    </source>
</evidence>
<accession>A0ABR2L7J8</accession>
<feature type="region of interest" description="Disordered" evidence="1">
    <location>
        <begin position="216"/>
        <end position="293"/>
    </location>
</feature>
<feature type="compositionally biased region" description="Polar residues" evidence="1">
    <location>
        <begin position="282"/>
        <end position="291"/>
    </location>
</feature>
<organism evidence="2 3">
    <name type="scientific">Tritrichomonas musculus</name>
    <dbReference type="NCBI Taxonomy" id="1915356"/>
    <lineage>
        <taxon>Eukaryota</taxon>
        <taxon>Metamonada</taxon>
        <taxon>Parabasalia</taxon>
        <taxon>Tritrichomonadida</taxon>
        <taxon>Tritrichomonadidae</taxon>
        <taxon>Tritrichomonas</taxon>
    </lineage>
</organism>
<proteinExistence type="predicted"/>
<dbReference type="Proteomes" id="UP001470230">
    <property type="component" value="Unassembled WGS sequence"/>
</dbReference>
<protein>
    <submittedName>
        <fullName evidence="2">Uncharacterized protein</fullName>
    </submittedName>
</protein>
<feature type="compositionally biased region" description="Low complexity" evidence="1">
    <location>
        <begin position="223"/>
        <end position="249"/>
    </location>
</feature>
<dbReference type="EMBL" id="JAPFFF010000001">
    <property type="protein sequence ID" value="KAK8899340.1"/>
    <property type="molecule type" value="Genomic_DNA"/>
</dbReference>